<evidence type="ECO:0000259" key="8">
    <source>
        <dbReference type="Pfam" id="PF04082"/>
    </source>
</evidence>
<sequence length="757" mass="84837">MNSPSQQGLDAGLSLEEPKNTRPSTVHIPRSPRSSGVKNNVDLDCMDGFYNDMGLSANLPFNPREMQLSHLITDVAYSHSETSPSAPSPADELSLRTHLAPSHSASNKGVRNGDIHTNSYTKSHSQLPPHILDPIFDDLDFFRIIPYPESNEFTNATSTHELPVDKAYPYNNMGSQEIEVEMYSPQSRSDNLQMSKLSSQINGPESQGSVCSADHFSSPKKTGRNTTPSLVLNDRIRQLLLEDLEKHLSSGQSKTLKLPSTSLLQRFLSSYQSCFHQHYPILHLASLDLEQVPSPLILAICAIGALYRLERKHSASLQQWADKAIRSISNFNPSTYKSSPSPIWVVQCKFLLAFARAFSGIPAVVRTALESLEYLSMEYTIRRIDLEKTRNPVQALSWANWVEIETSKRLLCGIFVLNSLVTITHNTTPRINMLPDADIEMPHEEALWEASSSKQWLELVASRTKATSLRVIDAVNHVLFKQQIRSQDAALAWSTFATTIVIQAVNLHIYHLVQCTQAFALFDLDHVSQRMRAAAMQQAESALERCQNLFADRHLEQEQALDDPGGSRRSNGHALLRVAYVRTCGGMETLNRLILLSDTFEDTARDIHTYICSDQNRTALVTNTARKALDGLFTSVNAGKLLVMKTAAFKWSIDHAIADWNCALFVTRWIHKLECQQHSHPLDLEERQILEDVIDLLSSADISFDGSTSLAAKVIRLWADFFDDTWVWGITPRMGAVMRVMATVCESDRKAHRAPAY</sequence>
<evidence type="ECO:0000313" key="10">
    <source>
        <dbReference type="Proteomes" id="UP000254866"/>
    </source>
</evidence>
<keyword evidence="2" id="KW-0479">Metal-binding</keyword>
<proteinExistence type="predicted"/>
<dbReference type="AlphaFoldDB" id="A0A370TXL1"/>
<dbReference type="GO" id="GO:0005634">
    <property type="term" value="C:nucleus"/>
    <property type="evidence" value="ECO:0007669"/>
    <property type="project" value="UniProtKB-SubCell"/>
</dbReference>
<evidence type="ECO:0000256" key="2">
    <source>
        <dbReference type="ARBA" id="ARBA00022723"/>
    </source>
</evidence>
<keyword evidence="6" id="KW-0539">Nucleus</keyword>
<comment type="caution">
    <text evidence="9">The sequence shown here is derived from an EMBL/GenBank/DDBJ whole genome shotgun (WGS) entry which is preliminary data.</text>
</comment>
<dbReference type="GeneID" id="43593090"/>
<evidence type="ECO:0000256" key="6">
    <source>
        <dbReference type="ARBA" id="ARBA00023242"/>
    </source>
</evidence>
<organism evidence="9 10">
    <name type="scientific">Venustampulla echinocandica</name>
    <dbReference type="NCBI Taxonomy" id="2656787"/>
    <lineage>
        <taxon>Eukaryota</taxon>
        <taxon>Fungi</taxon>
        <taxon>Dikarya</taxon>
        <taxon>Ascomycota</taxon>
        <taxon>Pezizomycotina</taxon>
        <taxon>Leotiomycetes</taxon>
        <taxon>Helotiales</taxon>
        <taxon>Pleuroascaceae</taxon>
        <taxon>Venustampulla</taxon>
    </lineage>
</organism>
<evidence type="ECO:0000256" key="5">
    <source>
        <dbReference type="ARBA" id="ARBA00022833"/>
    </source>
</evidence>
<protein>
    <recommendedName>
        <fullName evidence="8">Xylanolytic transcriptional activator regulatory domain-containing protein</fullName>
    </recommendedName>
</protein>
<feature type="region of interest" description="Disordered" evidence="7">
    <location>
        <begin position="198"/>
        <end position="228"/>
    </location>
</feature>
<evidence type="ECO:0000256" key="3">
    <source>
        <dbReference type="ARBA" id="ARBA00022737"/>
    </source>
</evidence>
<evidence type="ECO:0000313" key="9">
    <source>
        <dbReference type="EMBL" id="RDL40262.1"/>
    </source>
</evidence>
<evidence type="ECO:0000256" key="7">
    <source>
        <dbReference type="SAM" id="MobiDB-lite"/>
    </source>
</evidence>
<feature type="compositionally biased region" description="Polar residues" evidence="7">
    <location>
        <begin position="198"/>
        <end position="210"/>
    </location>
</feature>
<keyword evidence="3" id="KW-0677">Repeat</keyword>
<comment type="subcellular location">
    <subcellularLocation>
        <location evidence="1">Nucleus</location>
    </subcellularLocation>
</comment>
<gene>
    <name evidence="9" type="ORF">BP5553_00241</name>
</gene>
<dbReference type="OrthoDB" id="3553926at2759"/>
<reference evidence="9 10" key="1">
    <citation type="journal article" date="2018" name="IMA Fungus">
        <title>IMA Genome-F 9: Draft genome sequence of Annulohypoxylon stygium, Aspergillus mulundensis, Berkeleyomyces basicola (syn. Thielaviopsis basicola), Ceratocystis smalleyi, two Cercospora beticola strains, Coleophoma cylindrospora, Fusarium fracticaudum, Phialophora cf. hyalina, and Morchella septimelata.</title>
        <authorList>
            <person name="Wingfield B.D."/>
            <person name="Bills G.F."/>
            <person name="Dong Y."/>
            <person name="Huang W."/>
            <person name="Nel W.J."/>
            <person name="Swalarsk-Parry B.S."/>
            <person name="Vaghefi N."/>
            <person name="Wilken P.M."/>
            <person name="An Z."/>
            <person name="de Beer Z.W."/>
            <person name="De Vos L."/>
            <person name="Chen L."/>
            <person name="Duong T.A."/>
            <person name="Gao Y."/>
            <person name="Hammerbacher A."/>
            <person name="Kikkert J.R."/>
            <person name="Li Y."/>
            <person name="Li H."/>
            <person name="Li K."/>
            <person name="Li Q."/>
            <person name="Liu X."/>
            <person name="Ma X."/>
            <person name="Naidoo K."/>
            <person name="Pethybridge S.J."/>
            <person name="Sun J."/>
            <person name="Steenkamp E.T."/>
            <person name="van der Nest M.A."/>
            <person name="van Wyk S."/>
            <person name="Wingfield M.J."/>
            <person name="Xiong C."/>
            <person name="Yue Q."/>
            <person name="Zhang X."/>
        </authorList>
    </citation>
    <scope>NUCLEOTIDE SEQUENCE [LARGE SCALE GENOMIC DNA]</scope>
    <source>
        <strain evidence="9 10">BP 5553</strain>
    </source>
</reference>
<dbReference type="Pfam" id="PF04082">
    <property type="entry name" value="Fungal_trans"/>
    <property type="match status" value="1"/>
</dbReference>
<dbReference type="PANTHER" id="PTHR40626">
    <property type="entry name" value="MIP31509P"/>
    <property type="match status" value="1"/>
</dbReference>
<dbReference type="CDD" id="cd12148">
    <property type="entry name" value="fungal_TF_MHR"/>
    <property type="match status" value="1"/>
</dbReference>
<dbReference type="STRING" id="2656787.A0A370TXL1"/>
<dbReference type="GO" id="GO:0000981">
    <property type="term" value="F:DNA-binding transcription factor activity, RNA polymerase II-specific"/>
    <property type="evidence" value="ECO:0007669"/>
    <property type="project" value="InterPro"/>
</dbReference>
<dbReference type="RefSeq" id="XP_031872918.1">
    <property type="nucleotide sequence ID" value="XM_032008864.1"/>
</dbReference>
<dbReference type="GO" id="GO:0000978">
    <property type="term" value="F:RNA polymerase II cis-regulatory region sequence-specific DNA binding"/>
    <property type="evidence" value="ECO:0007669"/>
    <property type="project" value="InterPro"/>
</dbReference>
<feature type="domain" description="Xylanolytic transcriptional activator regulatory" evidence="8">
    <location>
        <begin position="268"/>
        <end position="460"/>
    </location>
</feature>
<keyword evidence="5" id="KW-0862">Zinc</keyword>
<accession>A0A370TXL1</accession>
<keyword evidence="4" id="KW-0863">Zinc-finger</keyword>
<dbReference type="PANTHER" id="PTHR40626:SF34">
    <property type="entry name" value="ZINC FINGER PROTEIN YGR067C"/>
    <property type="match status" value="1"/>
</dbReference>
<evidence type="ECO:0000256" key="4">
    <source>
        <dbReference type="ARBA" id="ARBA00022771"/>
    </source>
</evidence>
<dbReference type="EMBL" id="NPIC01000001">
    <property type="protein sequence ID" value="RDL40262.1"/>
    <property type="molecule type" value="Genomic_DNA"/>
</dbReference>
<evidence type="ECO:0000256" key="1">
    <source>
        <dbReference type="ARBA" id="ARBA00004123"/>
    </source>
</evidence>
<dbReference type="InterPro" id="IPR051059">
    <property type="entry name" value="VerF-like"/>
</dbReference>
<name>A0A370TXL1_9HELO</name>
<dbReference type="Proteomes" id="UP000254866">
    <property type="component" value="Unassembled WGS sequence"/>
</dbReference>
<keyword evidence="10" id="KW-1185">Reference proteome</keyword>
<dbReference type="InterPro" id="IPR007219">
    <property type="entry name" value="XnlR_reg_dom"/>
</dbReference>
<dbReference type="GO" id="GO:0000785">
    <property type="term" value="C:chromatin"/>
    <property type="evidence" value="ECO:0007669"/>
    <property type="project" value="TreeGrafter"/>
</dbReference>
<dbReference type="GO" id="GO:0006351">
    <property type="term" value="P:DNA-templated transcription"/>
    <property type="evidence" value="ECO:0007669"/>
    <property type="project" value="InterPro"/>
</dbReference>
<dbReference type="GO" id="GO:0008270">
    <property type="term" value="F:zinc ion binding"/>
    <property type="evidence" value="ECO:0007669"/>
    <property type="project" value="UniProtKB-KW"/>
</dbReference>
<feature type="region of interest" description="Disordered" evidence="7">
    <location>
        <begin position="1"/>
        <end position="39"/>
    </location>
</feature>